<accession>A0A3B0MZ80</accession>
<keyword evidence="3" id="KW-0472">Membrane</keyword>
<keyword evidence="3" id="KW-1133">Transmembrane helix</keyword>
<dbReference type="Gene3D" id="3.60.21.10">
    <property type="match status" value="1"/>
</dbReference>
<keyword evidence="2" id="KW-0378">Hydrolase</keyword>
<proteinExistence type="predicted"/>
<reference evidence="4" key="1">
    <citation type="submission" date="2018-07" db="EMBL/GenBank/DDBJ databases">
        <authorList>
            <person name="Quirk P.G."/>
            <person name="Krulwich T.A."/>
        </authorList>
    </citation>
    <scope>NUCLEOTIDE SEQUENCE</scope>
    <source>
        <strain evidence="4">Anand</strain>
    </source>
</reference>
<keyword evidence="3" id="KW-0812">Transmembrane</keyword>
<keyword evidence="1" id="KW-0732">Signal</keyword>
<dbReference type="EMBL" id="UIVT01000003">
    <property type="protein sequence ID" value="SVP93652.1"/>
    <property type="molecule type" value="Genomic_DNA"/>
</dbReference>
<dbReference type="InterPro" id="IPR029052">
    <property type="entry name" value="Metallo-depent_PP-like"/>
</dbReference>
<dbReference type="PANTHER" id="PTHR10161:SF14">
    <property type="entry name" value="TARTRATE-RESISTANT ACID PHOSPHATASE TYPE 5"/>
    <property type="match status" value="1"/>
</dbReference>
<evidence type="ECO:0000256" key="2">
    <source>
        <dbReference type="ARBA" id="ARBA00022801"/>
    </source>
</evidence>
<dbReference type="GO" id="GO:0016787">
    <property type="term" value="F:hydrolase activity"/>
    <property type="evidence" value="ECO:0007669"/>
    <property type="project" value="UniProtKB-KW"/>
</dbReference>
<protein>
    <submittedName>
        <fullName evidence="4">Acid phosphatase, putative</fullName>
    </submittedName>
</protein>
<organism evidence="4">
    <name type="scientific">Theileria annulata</name>
    <dbReference type="NCBI Taxonomy" id="5874"/>
    <lineage>
        <taxon>Eukaryota</taxon>
        <taxon>Sar</taxon>
        <taxon>Alveolata</taxon>
        <taxon>Apicomplexa</taxon>
        <taxon>Aconoidasida</taxon>
        <taxon>Piroplasmida</taxon>
        <taxon>Theileriidae</taxon>
        <taxon>Theileria</taxon>
    </lineage>
</organism>
<dbReference type="SUPFAM" id="SSF56300">
    <property type="entry name" value="Metallo-dependent phosphatases"/>
    <property type="match status" value="1"/>
</dbReference>
<dbReference type="PANTHER" id="PTHR10161">
    <property type="entry name" value="TARTRATE-RESISTANT ACID PHOSPHATASE TYPE 5"/>
    <property type="match status" value="1"/>
</dbReference>
<dbReference type="InterPro" id="IPR051558">
    <property type="entry name" value="Metallophosphoesterase_PAP"/>
</dbReference>
<name>A0A3B0MZ80_THEAN</name>
<feature type="transmembrane region" description="Helical" evidence="3">
    <location>
        <begin position="384"/>
        <end position="406"/>
    </location>
</feature>
<evidence type="ECO:0000313" key="5">
    <source>
        <dbReference type="EMBL" id="SVP93652.1"/>
    </source>
</evidence>
<dbReference type="AlphaFoldDB" id="A0A3B0MZ80"/>
<dbReference type="VEuPathDB" id="PiroplasmaDB:TA04960"/>
<evidence type="ECO:0000256" key="1">
    <source>
        <dbReference type="ARBA" id="ARBA00022729"/>
    </source>
</evidence>
<evidence type="ECO:0000313" key="4">
    <source>
        <dbReference type="EMBL" id="SVP92850.1"/>
    </source>
</evidence>
<gene>
    <name evidence="5" type="ORF">TAT_000264500</name>
    <name evidence="4" type="ORF">TAV_000264800</name>
</gene>
<evidence type="ECO:0000256" key="3">
    <source>
        <dbReference type="SAM" id="Phobius"/>
    </source>
</evidence>
<dbReference type="EMBL" id="UIVS01000003">
    <property type="protein sequence ID" value="SVP92850.1"/>
    <property type="molecule type" value="Genomic_DNA"/>
</dbReference>
<sequence length="408" mass="45761">MKLKIKSISHLVLYSLPALIVIYSSSVKASLRFASLGNWGTGSKTQKLVAEKLKEYVKNERLTYLLSPGFNFNNGVNGLNDEKWKKYFESVYNDDSGLMDLPMFTVLGSEDWLGDYNAQYNRYHQFYLNGHVPQDLSSVDYKSDSNNSSHNPRLIMPNWWYHFFTSFSTNACTSNSVSLLKSGHKDLSVGFIFVDTWVLSNQFPYKDVTNDAWNELKKTLEIAPKVVDYIVVVGDKPVLSSGKSKGDTFLSYKLLPLLKQAQVDAYVAGYDQDMELLDYEGTALVVCGSSGNKGRKSVLKSPHSKFYTEEPGFCVHELNAEGFTTKFVNGNTGEVMYTYVQPKKKRKQRQQGNELKLINKLPDVVFHPVGDLDVASYSDAFTKIIGTLGLLILGFHLLLTAGTTVAKT</sequence>